<proteinExistence type="inferred from homology"/>
<keyword evidence="14" id="KW-1185">Reference proteome</keyword>
<dbReference type="Proteomes" id="UP001165393">
    <property type="component" value="Unassembled WGS sequence"/>
</dbReference>
<organism evidence="13 14">
    <name type="scientific">Echinimonas agarilytica</name>
    <dbReference type="NCBI Taxonomy" id="1215918"/>
    <lineage>
        <taxon>Bacteria</taxon>
        <taxon>Pseudomonadati</taxon>
        <taxon>Pseudomonadota</taxon>
        <taxon>Gammaproteobacteria</taxon>
        <taxon>Alteromonadales</taxon>
        <taxon>Echinimonadaceae</taxon>
        <taxon>Echinimonas</taxon>
    </lineage>
</organism>
<evidence type="ECO:0000256" key="9">
    <source>
        <dbReference type="ARBA" id="ARBA00022748"/>
    </source>
</evidence>
<evidence type="ECO:0000256" key="10">
    <source>
        <dbReference type="ARBA" id="ARBA00022989"/>
    </source>
</evidence>
<comment type="function">
    <text evidence="1 12">Required for the export of heme to the periplasm for the biogenesis of c-type cytochromes.</text>
</comment>
<dbReference type="GO" id="GO:0015886">
    <property type="term" value="P:heme transport"/>
    <property type="evidence" value="ECO:0007669"/>
    <property type="project" value="InterPro"/>
</dbReference>
<dbReference type="EMBL" id="JAMQGP010000002">
    <property type="protein sequence ID" value="MCM2679001.1"/>
    <property type="molecule type" value="Genomic_DNA"/>
</dbReference>
<evidence type="ECO:0000256" key="3">
    <source>
        <dbReference type="ARBA" id="ARBA00008741"/>
    </source>
</evidence>
<protein>
    <recommendedName>
        <fullName evidence="4 12">Heme exporter protein D</fullName>
    </recommendedName>
</protein>
<evidence type="ECO:0000256" key="2">
    <source>
        <dbReference type="ARBA" id="ARBA00004377"/>
    </source>
</evidence>
<evidence type="ECO:0000256" key="7">
    <source>
        <dbReference type="ARBA" id="ARBA00022519"/>
    </source>
</evidence>
<dbReference type="GO" id="GO:0017004">
    <property type="term" value="P:cytochrome complex assembly"/>
    <property type="evidence" value="ECO:0007669"/>
    <property type="project" value="UniProtKB-KW"/>
</dbReference>
<keyword evidence="11 12" id="KW-0472">Membrane</keyword>
<dbReference type="Pfam" id="PF04995">
    <property type="entry name" value="CcmD"/>
    <property type="match status" value="1"/>
</dbReference>
<keyword evidence="8 12" id="KW-0812">Transmembrane</keyword>
<evidence type="ECO:0000256" key="1">
    <source>
        <dbReference type="ARBA" id="ARBA00002442"/>
    </source>
</evidence>
<dbReference type="GO" id="GO:0005886">
    <property type="term" value="C:plasma membrane"/>
    <property type="evidence" value="ECO:0007669"/>
    <property type="project" value="UniProtKB-SubCell"/>
</dbReference>
<keyword evidence="9 12" id="KW-0201">Cytochrome c-type biogenesis</keyword>
<evidence type="ECO:0000313" key="13">
    <source>
        <dbReference type="EMBL" id="MCM2679001.1"/>
    </source>
</evidence>
<sequence>MFFDSMSEFWHMGGYGFYVWLSFGATLICFVGAWAHTVYTRKKIIAGVRSFQERRARRKSAAKTERVL</sequence>
<dbReference type="RefSeq" id="WP_251260369.1">
    <property type="nucleotide sequence ID" value="NZ_JAMQGP010000002.1"/>
</dbReference>
<comment type="subcellular location">
    <subcellularLocation>
        <location evidence="2 12">Cell inner membrane</location>
        <topology evidence="2 12">Single-pass membrane protein</topology>
    </subcellularLocation>
</comment>
<keyword evidence="5 12" id="KW-0813">Transport</keyword>
<evidence type="ECO:0000313" key="14">
    <source>
        <dbReference type="Proteomes" id="UP001165393"/>
    </source>
</evidence>
<gene>
    <name evidence="13" type="primary">ccmD</name>
    <name evidence="13" type="ORF">NAF29_04830</name>
</gene>
<keyword evidence="10 12" id="KW-1133">Transmembrane helix</keyword>
<dbReference type="PANTHER" id="PTHR37531">
    <property type="entry name" value="HEME EXPORTER PROTEIN D"/>
    <property type="match status" value="1"/>
</dbReference>
<comment type="caution">
    <text evidence="13">The sequence shown here is derived from an EMBL/GenBank/DDBJ whole genome shotgun (WGS) entry which is preliminary data.</text>
</comment>
<dbReference type="InterPro" id="IPR007078">
    <property type="entry name" value="Haem_export_protD_CcmD"/>
</dbReference>
<dbReference type="GO" id="GO:1903607">
    <property type="term" value="P:cytochrome c biosynthetic process"/>
    <property type="evidence" value="ECO:0007669"/>
    <property type="project" value="TreeGrafter"/>
</dbReference>
<keyword evidence="7 12" id="KW-0997">Cell inner membrane</keyword>
<dbReference type="AlphaFoldDB" id="A0AA42B6Y5"/>
<name>A0AA42B6Y5_9GAMM</name>
<accession>A0AA42B6Y5</accession>
<keyword evidence="6 12" id="KW-1003">Cell membrane</keyword>
<dbReference type="NCBIfam" id="TIGR03141">
    <property type="entry name" value="cytochro_ccmD"/>
    <property type="match status" value="1"/>
</dbReference>
<feature type="transmembrane region" description="Helical" evidence="12">
    <location>
        <begin position="15"/>
        <end position="35"/>
    </location>
</feature>
<dbReference type="PANTHER" id="PTHR37531:SF1">
    <property type="entry name" value="HEME EXPORTER PROTEIN D"/>
    <property type="match status" value="1"/>
</dbReference>
<reference evidence="13 14" key="1">
    <citation type="journal article" date="2013" name="Antonie Van Leeuwenhoek">
        <title>Echinimonas agarilytica gen. nov., sp. nov., a new gammaproteobacterium isolated from the sea urchin Strongylocentrotus intermedius.</title>
        <authorList>
            <person name="Nedashkovskaya O.I."/>
            <person name="Stenkova A.M."/>
            <person name="Zhukova N.V."/>
            <person name="Van Trappen S."/>
            <person name="Lee J.S."/>
            <person name="Kim S.B."/>
        </authorList>
    </citation>
    <scope>NUCLEOTIDE SEQUENCE [LARGE SCALE GENOMIC DNA]</scope>
    <source>
        <strain evidence="13 14">KMM 6351</strain>
    </source>
</reference>
<evidence type="ECO:0000256" key="12">
    <source>
        <dbReference type="RuleBase" id="RU363101"/>
    </source>
</evidence>
<dbReference type="InterPro" id="IPR052075">
    <property type="entry name" value="Heme_exporter_D"/>
</dbReference>
<comment type="similarity">
    <text evidence="3 12">Belongs to the CcmD/CycX/HelD family.</text>
</comment>
<evidence type="ECO:0000256" key="6">
    <source>
        <dbReference type="ARBA" id="ARBA00022475"/>
    </source>
</evidence>
<evidence type="ECO:0000256" key="5">
    <source>
        <dbReference type="ARBA" id="ARBA00022448"/>
    </source>
</evidence>
<evidence type="ECO:0000256" key="4">
    <source>
        <dbReference type="ARBA" id="ARBA00016461"/>
    </source>
</evidence>
<evidence type="ECO:0000256" key="11">
    <source>
        <dbReference type="ARBA" id="ARBA00023136"/>
    </source>
</evidence>
<evidence type="ECO:0000256" key="8">
    <source>
        <dbReference type="ARBA" id="ARBA00022692"/>
    </source>
</evidence>